<dbReference type="EMBL" id="VOLR01000039">
    <property type="protein sequence ID" value="TWX54295.1"/>
    <property type="molecule type" value="Genomic_DNA"/>
</dbReference>
<dbReference type="RefSeq" id="WP_146801093.1">
    <property type="nucleotide sequence ID" value="NZ_VOLP01000038.1"/>
</dbReference>
<dbReference type="OrthoDB" id="8374021at2"/>
<dbReference type="EMBL" id="VOLQ01000055">
    <property type="protein sequence ID" value="TWX63072.1"/>
    <property type="molecule type" value="Genomic_DNA"/>
</dbReference>
<dbReference type="AlphaFoldDB" id="A0A5C6Q2S3"/>
<proteinExistence type="predicted"/>
<protein>
    <recommendedName>
        <fullName evidence="1">Putative zinc-finger domain-containing protein</fullName>
    </recommendedName>
</protein>
<evidence type="ECO:0000313" key="3">
    <source>
        <dbReference type="EMBL" id="TWX63072.1"/>
    </source>
</evidence>
<gene>
    <name evidence="2" type="ORF">ESZ26_18110</name>
    <name evidence="3" type="ORF">ESZ27_18050</name>
</gene>
<dbReference type="InterPro" id="IPR027383">
    <property type="entry name" value="Znf_put"/>
</dbReference>
<dbReference type="Proteomes" id="UP000321525">
    <property type="component" value="Unassembled WGS sequence"/>
</dbReference>
<evidence type="ECO:0000313" key="4">
    <source>
        <dbReference type="Proteomes" id="UP000321525"/>
    </source>
</evidence>
<sequence>MLMIKRLMTQHMPGMLTCEEVDGFLYDFHDGNLSYIERFKFKLHLSMCPECRDYLDGYKNAIRMSQTGFIKANKSTEVPEDLMQAILKSRTSK</sequence>
<dbReference type="InterPro" id="IPR041916">
    <property type="entry name" value="Anti_sigma_zinc_sf"/>
</dbReference>
<dbReference type="Pfam" id="PF13490">
    <property type="entry name" value="zf-HC2"/>
    <property type="match status" value="1"/>
</dbReference>
<keyword evidence="4" id="KW-1185">Reference proteome</keyword>
<evidence type="ECO:0000259" key="1">
    <source>
        <dbReference type="Pfam" id="PF13490"/>
    </source>
</evidence>
<comment type="caution">
    <text evidence="3">The sequence shown here is derived from an EMBL/GenBank/DDBJ whole genome shotgun (WGS) entry which is preliminary data.</text>
</comment>
<organism evidence="3 5">
    <name type="scientific">Colwellia hornerae</name>
    <dbReference type="NCBI Taxonomy" id="89402"/>
    <lineage>
        <taxon>Bacteria</taxon>
        <taxon>Pseudomonadati</taxon>
        <taxon>Pseudomonadota</taxon>
        <taxon>Gammaproteobacteria</taxon>
        <taxon>Alteromonadales</taxon>
        <taxon>Colwelliaceae</taxon>
        <taxon>Colwellia</taxon>
    </lineage>
</organism>
<evidence type="ECO:0000313" key="5">
    <source>
        <dbReference type="Proteomes" id="UP000321917"/>
    </source>
</evidence>
<dbReference type="Gene3D" id="1.10.10.1320">
    <property type="entry name" value="Anti-sigma factor, zinc-finger domain"/>
    <property type="match status" value="1"/>
</dbReference>
<accession>A0A5C6Q2S3</accession>
<evidence type="ECO:0000313" key="2">
    <source>
        <dbReference type="EMBL" id="TWX54295.1"/>
    </source>
</evidence>
<name>A0A5C6Q2S3_9GAMM</name>
<feature type="domain" description="Putative zinc-finger" evidence="1">
    <location>
        <begin position="18"/>
        <end position="52"/>
    </location>
</feature>
<dbReference type="Proteomes" id="UP000321917">
    <property type="component" value="Unassembled WGS sequence"/>
</dbReference>
<reference evidence="3 5" key="1">
    <citation type="submission" date="2019-07" db="EMBL/GenBank/DDBJ databases">
        <title>Genomes of sea-ice associated Colwellia species.</title>
        <authorList>
            <person name="Bowman J.P."/>
        </authorList>
    </citation>
    <scope>NUCLEOTIDE SEQUENCE [LARGE SCALE GENOMIC DNA]</scope>
    <source>
        <strain evidence="2 4">ACAM 607</strain>
        <strain evidence="3 5">IC036</strain>
    </source>
</reference>